<dbReference type="Pfam" id="PF01734">
    <property type="entry name" value="Patatin"/>
    <property type="match status" value="1"/>
</dbReference>
<dbReference type="SUPFAM" id="SSF52151">
    <property type="entry name" value="FabD/lysophospholipase-like"/>
    <property type="match status" value="1"/>
</dbReference>
<evidence type="ECO:0000256" key="4">
    <source>
        <dbReference type="PROSITE-ProRule" id="PRU01161"/>
    </source>
</evidence>
<feature type="active site" description="Proton acceptor" evidence="4">
    <location>
        <position position="419"/>
    </location>
</feature>
<feature type="active site" description="Nucleophile" evidence="4">
    <location>
        <position position="261"/>
    </location>
</feature>
<feature type="region of interest" description="Disordered" evidence="5">
    <location>
        <begin position="1271"/>
        <end position="1333"/>
    </location>
</feature>
<feature type="short sequence motif" description="DGA/G" evidence="4">
    <location>
        <begin position="419"/>
        <end position="421"/>
    </location>
</feature>
<feature type="compositionally biased region" description="Polar residues" evidence="5">
    <location>
        <begin position="1319"/>
        <end position="1328"/>
    </location>
</feature>
<dbReference type="InterPro" id="IPR027417">
    <property type="entry name" value="P-loop_NTPase"/>
</dbReference>
<sequence>MQVQPPSKSLRSSSVATGTALTKKQFGSLSEKLKEALKELDETVAIAFSTLKRSSQCAEALLPYPQKLDDVLFRLRVWSRDVNIQRPIVQGKPLPMRQWTTSDCLDILDARQGLVATELHESFNQIMTDTTSISNVLNIISSETNSTRATVLKDLENAISSLQRSVGDLDQQTLSIHKRIATTTLEEVRRVLSESRDLSARASVLTIDGGGVRSYSSILIIKALMEQIRLLSRDLDGDDIQNHKSNEVRAGDVFEYIIGSSSGGLIAIMLGRLNMTENECLETFQEYSNEIFGHPQWKIRTLGGLLSPKYNSDRLLRATRFIARKFDPNDDDEEWKHSLFASSDASCKTGVIACSRKDGKNIPYMFRTYNSSALDGSKADHVRNPGSAATCQIEEAARATSAAPQYFSPIVIGDNPFVDGGFGTNNPAFEAFNELTQSKVDSPLDPLIISIGSGTGLHLSNFEKSKIKPRLISSIYSAIHVATGTQLVHEQMSVVAREQKLGYFRFSVDEGLEDVLLDSWRVRKLGGKKSFETVDRIVSETTRYLQREDIRGELRRCAQLLVDRLNSRRSSLPLESPQTFFNVPFSRDTHFVGRQSMLSRLDERFCVGNRTALVGIGGVGKSQIAIEYCYRFQDLHPDRCVFWVHAGTRTRFEQGYRAIADLVEIPGRDETGADVLQLVCEWLRRQSSKKWLLVLDNADDLVLLEDSHKKGLAVETLADTSSPSLLEFVPQTRNGLILVTTRNKMIARRLTGDTTSVLMVEPMLQQEARTLLHIMIAANWDGEDADQLLQALDCIPLALAQAAAFINETAPRFTMRKYLQEFRKERGAQAKLLYQDSFDLRREPSTASSIGVTWQLGFDRIREIAPSAARLLSLICMFQPDQIQDYLLVQYDEDNIAHRDHQEENNLQFEEDISILRNFCFIATNEQGDLFAMHRLVQLSMKGWLEKYGELERWKGKYLMIMSRAFPKHPYENWVECKALFPHAEVAMDYRPSKLEFLVHYTTILGNASFYARATGRYEVAEDMSKSALRGCETLLGQNFPLTPPYAQSLAFIVQEQGEYNLAEDMIRSSYENSKKVLGLEHPDTLASASILVSNLRLQGRLAECQNLVMQVLEVCQRTLGLEHQSTLSIMSNIARIHHDSGRDEEALRLQESVFESRQKILGVEHPLTLSAMADLPTILTALGRRKEAEELEMKVFERMIEVLGPEHPYTLSAMASLAASYSTSGREQEAQALSLQVLELRMKILREQHPQTQSAKEQLFELNQRVLREQHSEMCESESNSAEVNPQNTTKDSPVLEQERLHSLSLPSSPNLEKLSSVGQRSKSWSWKEQARNVRHWSASLRGNEQKADGSRI</sequence>
<keyword evidence="2 4" id="KW-0442">Lipid degradation</keyword>
<dbReference type="EMBL" id="CAJPDR010000621">
    <property type="protein sequence ID" value="CAF9940756.1"/>
    <property type="molecule type" value="Genomic_DNA"/>
</dbReference>
<dbReference type="GO" id="GO:0046486">
    <property type="term" value="P:glycerolipid metabolic process"/>
    <property type="evidence" value="ECO:0007669"/>
    <property type="project" value="UniProtKB-ARBA"/>
</dbReference>
<protein>
    <recommendedName>
        <fullName evidence="6">PNPLA domain-containing protein</fullName>
    </recommendedName>
</protein>
<evidence type="ECO:0000259" key="6">
    <source>
        <dbReference type="PROSITE" id="PS51635"/>
    </source>
</evidence>
<proteinExistence type="predicted"/>
<evidence type="ECO:0000256" key="2">
    <source>
        <dbReference type="ARBA" id="ARBA00022963"/>
    </source>
</evidence>
<evidence type="ECO:0000256" key="3">
    <source>
        <dbReference type="ARBA" id="ARBA00023098"/>
    </source>
</evidence>
<dbReference type="GO" id="GO:0047499">
    <property type="term" value="F:calcium-independent phospholipase A2 activity"/>
    <property type="evidence" value="ECO:0007669"/>
    <property type="project" value="TreeGrafter"/>
</dbReference>
<dbReference type="InterPro" id="IPR002641">
    <property type="entry name" value="PNPLA_dom"/>
</dbReference>
<feature type="compositionally biased region" description="Polar residues" evidence="5">
    <location>
        <begin position="1278"/>
        <end position="1293"/>
    </location>
</feature>
<reference evidence="7" key="1">
    <citation type="submission" date="2021-03" db="EMBL/GenBank/DDBJ databases">
        <authorList>
            <person name="Tagirdzhanova G."/>
        </authorList>
    </citation>
    <scope>NUCLEOTIDE SEQUENCE</scope>
</reference>
<feature type="compositionally biased region" description="Low complexity" evidence="5">
    <location>
        <begin position="1304"/>
        <end position="1318"/>
    </location>
</feature>
<dbReference type="Gene3D" id="3.40.1090.10">
    <property type="entry name" value="Cytosolic phospholipase A2 catalytic domain"/>
    <property type="match status" value="1"/>
</dbReference>
<evidence type="ECO:0000256" key="5">
    <source>
        <dbReference type="SAM" id="MobiDB-lite"/>
    </source>
</evidence>
<dbReference type="Proteomes" id="UP000664203">
    <property type="component" value="Unassembled WGS sequence"/>
</dbReference>
<evidence type="ECO:0000313" key="8">
    <source>
        <dbReference type="Proteomes" id="UP000664203"/>
    </source>
</evidence>
<comment type="caution">
    <text evidence="7">The sequence shown here is derived from an EMBL/GenBank/DDBJ whole genome shotgun (WGS) entry which is preliminary data.</text>
</comment>
<evidence type="ECO:0000313" key="7">
    <source>
        <dbReference type="EMBL" id="CAF9940756.1"/>
    </source>
</evidence>
<dbReference type="OrthoDB" id="1658288at2759"/>
<gene>
    <name evidence="7" type="ORF">ALECFALPRED_008851</name>
</gene>
<dbReference type="GO" id="GO:0016020">
    <property type="term" value="C:membrane"/>
    <property type="evidence" value="ECO:0007669"/>
    <property type="project" value="TreeGrafter"/>
</dbReference>
<dbReference type="GO" id="GO:0016042">
    <property type="term" value="P:lipid catabolic process"/>
    <property type="evidence" value="ECO:0007669"/>
    <property type="project" value="UniProtKB-UniRule"/>
</dbReference>
<evidence type="ECO:0000256" key="1">
    <source>
        <dbReference type="ARBA" id="ARBA00022801"/>
    </source>
</evidence>
<dbReference type="PROSITE" id="PS51635">
    <property type="entry name" value="PNPLA"/>
    <property type="match status" value="1"/>
</dbReference>
<feature type="short sequence motif" description="GXSXG" evidence="4">
    <location>
        <begin position="259"/>
        <end position="263"/>
    </location>
</feature>
<dbReference type="Pfam" id="PF13424">
    <property type="entry name" value="TPR_12"/>
    <property type="match status" value="2"/>
</dbReference>
<comment type="caution">
    <text evidence="4">Lacks conserved residue(s) required for the propagation of feature annotation.</text>
</comment>
<dbReference type="GO" id="GO:0019369">
    <property type="term" value="P:arachidonate metabolic process"/>
    <property type="evidence" value="ECO:0007669"/>
    <property type="project" value="TreeGrafter"/>
</dbReference>
<dbReference type="SUPFAM" id="SSF48452">
    <property type="entry name" value="TPR-like"/>
    <property type="match status" value="1"/>
</dbReference>
<dbReference type="InterPro" id="IPR011990">
    <property type="entry name" value="TPR-like_helical_dom_sf"/>
</dbReference>
<feature type="domain" description="PNPLA" evidence="6">
    <location>
        <begin position="205"/>
        <end position="432"/>
    </location>
</feature>
<dbReference type="Gene3D" id="3.40.50.300">
    <property type="entry name" value="P-loop containing nucleotide triphosphate hydrolases"/>
    <property type="match status" value="1"/>
</dbReference>
<organism evidence="7 8">
    <name type="scientific">Alectoria fallacina</name>
    <dbReference type="NCBI Taxonomy" id="1903189"/>
    <lineage>
        <taxon>Eukaryota</taxon>
        <taxon>Fungi</taxon>
        <taxon>Dikarya</taxon>
        <taxon>Ascomycota</taxon>
        <taxon>Pezizomycotina</taxon>
        <taxon>Lecanoromycetes</taxon>
        <taxon>OSLEUM clade</taxon>
        <taxon>Lecanoromycetidae</taxon>
        <taxon>Lecanorales</taxon>
        <taxon>Lecanorineae</taxon>
        <taxon>Parmeliaceae</taxon>
        <taxon>Alectoria</taxon>
    </lineage>
</organism>
<dbReference type="PANTHER" id="PTHR24185:SF1">
    <property type="entry name" value="CALCIUM-INDEPENDENT PHOSPHOLIPASE A2-GAMMA"/>
    <property type="match status" value="1"/>
</dbReference>
<dbReference type="Pfam" id="PF13374">
    <property type="entry name" value="TPR_10"/>
    <property type="match status" value="1"/>
</dbReference>
<dbReference type="InterPro" id="IPR016035">
    <property type="entry name" value="Acyl_Trfase/lysoPLipase"/>
</dbReference>
<keyword evidence="1 4" id="KW-0378">Hydrolase</keyword>
<dbReference type="InterPro" id="IPR056681">
    <property type="entry name" value="DUF7779"/>
</dbReference>
<dbReference type="Gene3D" id="1.25.40.10">
    <property type="entry name" value="Tetratricopeptide repeat domain"/>
    <property type="match status" value="2"/>
</dbReference>
<keyword evidence="8" id="KW-1185">Reference proteome</keyword>
<dbReference type="PANTHER" id="PTHR24185">
    <property type="entry name" value="CALCIUM-INDEPENDENT PHOSPHOLIPASE A2-GAMMA"/>
    <property type="match status" value="1"/>
</dbReference>
<name>A0A8H3PGG1_9LECA</name>
<dbReference type="SUPFAM" id="SSF52540">
    <property type="entry name" value="P-loop containing nucleoside triphosphate hydrolases"/>
    <property type="match status" value="1"/>
</dbReference>
<keyword evidence="3 4" id="KW-0443">Lipid metabolism</keyword>
<dbReference type="Pfam" id="PF25000">
    <property type="entry name" value="DUF7779"/>
    <property type="match status" value="1"/>
</dbReference>
<accession>A0A8H3PGG1</accession>